<dbReference type="SUPFAM" id="SSF53686">
    <property type="entry name" value="Tryptophan synthase beta subunit-like PLP-dependent enzymes"/>
    <property type="match status" value="1"/>
</dbReference>
<proteinExistence type="predicted"/>
<reference evidence="1" key="1">
    <citation type="submission" date="2018-10" db="EMBL/GenBank/DDBJ databases">
        <title>Iterative Subtractive Binning of Freshwater Chronoseries Metagenomes Recovers Nearly Complete Genomes from over Four Hundred Novel Species.</title>
        <authorList>
            <person name="Rodriguez-R L.M."/>
            <person name="Tsementzi D."/>
            <person name="Luo C."/>
            <person name="Konstantinidis K.T."/>
        </authorList>
    </citation>
    <scope>NUCLEOTIDE SEQUENCE</scope>
    <source>
        <strain evidence="1">WB7_6_001</strain>
    </source>
</reference>
<evidence type="ECO:0000313" key="1">
    <source>
        <dbReference type="EMBL" id="NBN88662.1"/>
    </source>
</evidence>
<accession>A0A964UZH6</accession>
<protein>
    <submittedName>
        <fullName evidence="1">Cysteine synthase A</fullName>
    </submittedName>
</protein>
<sequence>LHDDGLCLGSSSGINVAGAIELGKKMGPNKIIVTILCDVGTRYTSKLFNREFLKSKGLPCPDWIK</sequence>
<organism evidence="1 2">
    <name type="scientific">Candidatus Fonsibacter lacus</name>
    <dbReference type="NCBI Taxonomy" id="2576439"/>
    <lineage>
        <taxon>Bacteria</taxon>
        <taxon>Pseudomonadati</taxon>
        <taxon>Pseudomonadota</taxon>
        <taxon>Alphaproteobacteria</taxon>
        <taxon>Candidatus Pelagibacterales</taxon>
        <taxon>Candidatus Pelagibacterales incertae sedis</taxon>
        <taxon>Candidatus Fonsibacter</taxon>
    </lineage>
</organism>
<comment type="caution">
    <text evidence="1">The sequence shown here is derived from an EMBL/GenBank/DDBJ whole genome shotgun (WGS) entry which is preliminary data.</text>
</comment>
<feature type="non-terminal residue" evidence="1">
    <location>
        <position position="1"/>
    </location>
</feature>
<gene>
    <name evidence="1" type="ORF">EBV32_06205</name>
</gene>
<dbReference type="Proteomes" id="UP000713222">
    <property type="component" value="Unassembled WGS sequence"/>
</dbReference>
<dbReference type="Gene3D" id="3.40.50.1100">
    <property type="match status" value="1"/>
</dbReference>
<evidence type="ECO:0000313" key="2">
    <source>
        <dbReference type="Proteomes" id="UP000713222"/>
    </source>
</evidence>
<dbReference type="EMBL" id="RGET01000222">
    <property type="protein sequence ID" value="NBN88662.1"/>
    <property type="molecule type" value="Genomic_DNA"/>
</dbReference>
<dbReference type="PANTHER" id="PTHR10314">
    <property type="entry name" value="CYSTATHIONINE BETA-SYNTHASE"/>
    <property type="match status" value="1"/>
</dbReference>
<dbReference type="InterPro" id="IPR036052">
    <property type="entry name" value="TrpB-like_PALP_sf"/>
</dbReference>
<dbReference type="AlphaFoldDB" id="A0A964UZH6"/>
<name>A0A964UZH6_9PROT</name>
<dbReference type="InterPro" id="IPR050214">
    <property type="entry name" value="Cys_Synth/Cystath_Beta-Synth"/>
</dbReference>